<sequence>MYVTRPLSRLRKSPDLVSEYPEGPNSGYLVIQDEESENYCCFGLCKTHTLRELPFPQNKELTVLYTVSTGESQHTSFDPVFLIPILNQPLHLNRYTAIVPHGKRKGETFTCSTEEDKVTCCFCRCVKDVKPRPFDPRNNYQQIEIVPYESACTTRGQFVAKSVASDGFPPSFFRRKGWTIRATTPKHFVLGEAQGLDGALRARLPQLSSSISEPVVVGKWYCPFIFVKEGSLRDQVERSMYYEVTLEQRWERIFSSQNNGGNSVAIDLVLEKEEVFVNGNKGVLNERNAADGVVWFTSSGNLGGETSFGLRVEVLQRIKWEQERGGWIGGEDKGAKIKRTEDFKEGGEWRDFGCYVLVERFKLKRMDGSLAMEYDFKHFHQIKSLWE</sequence>
<protein>
    <recommendedName>
        <fullName evidence="3">Insecticidal crystal toxin domain-containing protein</fullName>
    </recommendedName>
</protein>
<keyword evidence="2" id="KW-1185">Reference proteome</keyword>
<evidence type="ECO:0008006" key="3">
    <source>
        <dbReference type="Google" id="ProtNLM"/>
    </source>
</evidence>
<dbReference type="Proteomes" id="UP000250235">
    <property type="component" value="Unassembled WGS sequence"/>
</dbReference>
<dbReference type="Pfam" id="PF06880">
    <property type="entry name" value="DUF1262"/>
    <property type="match status" value="1"/>
</dbReference>
<evidence type="ECO:0000313" key="2">
    <source>
        <dbReference type="Proteomes" id="UP000250235"/>
    </source>
</evidence>
<dbReference type="AlphaFoldDB" id="A0A2Z7AHR6"/>
<evidence type="ECO:0000313" key="1">
    <source>
        <dbReference type="EMBL" id="KZV18636.1"/>
    </source>
</evidence>
<organism evidence="1 2">
    <name type="scientific">Dorcoceras hygrometricum</name>
    <dbReference type="NCBI Taxonomy" id="472368"/>
    <lineage>
        <taxon>Eukaryota</taxon>
        <taxon>Viridiplantae</taxon>
        <taxon>Streptophyta</taxon>
        <taxon>Embryophyta</taxon>
        <taxon>Tracheophyta</taxon>
        <taxon>Spermatophyta</taxon>
        <taxon>Magnoliopsida</taxon>
        <taxon>eudicotyledons</taxon>
        <taxon>Gunneridae</taxon>
        <taxon>Pentapetalae</taxon>
        <taxon>asterids</taxon>
        <taxon>lamiids</taxon>
        <taxon>Lamiales</taxon>
        <taxon>Gesneriaceae</taxon>
        <taxon>Didymocarpoideae</taxon>
        <taxon>Trichosporeae</taxon>
        <taxon>Loxocarpinae</taxon>
        <taxon>Dorcoceras</taxon>
    </lineage>
</organism>
<dbReference type="PANTHER" id="PTHR31050">
    <property type="entry name" value="OS08G0413200 PROTEIN"/>
    <property type="match status" value="1"/>
</dbReference>
<dbReference type="InterPro" id="IPR010683">
    <property type="entry name" value="DUF1262"/>
</dbReference>
<accession>A0A2Z7AHR6</accession>
<proteinExistence type="predicted"/>
<reference evidence="1 2" key="1">
    <citation type="journal article" date="2015" name="Proc. Natl. Acad. Sci. U.S.A.">
        <title>The resurrection genome of Boea hygrometrica: A blueprint for survival of dehydration.</title>
        <authorList>
            <person name="Xiao L."/>
            <person name="Yang G."/>
            <person name="Zhang L."/>
            <person name="Yang X."/>
            <person name="Zhao S."/>
            <person name="Ji Z."/>
            <person name="Zhou Q."/>
            <person name="Hu M."/>
            <person name="Wang Y."/>
            <person name="Chen M."/>
            <person name="Xu Y."/>
            <person name="Jin H."/>
            <person name="Xiao X."/>
            <person name="Hu G."/>
            <person name="Bao F."/>
            <person name="Hu Y."/>
            <person name="Wan P."/>
            <person name="Li L."/>
            <person name="Deng X."/>
            <person name="Kuang T."/>
            <person name="Xiang C."/>
            <person name="Zhu J.K."/>
            <person name="Oliver M.J."/>
            <person name="He Y."/>
        </authorList>
    </citation>
    <scope>NUCLEOTIDE SEQUENCE [LARGE SCALE GENOMIC DNA]</scope>
    <source>
        <strain evidence="2">cv. XS01</strain>
    </source>
</reference>
<name>A0A2Z7AHR6_9LAMI</name>
<dbReference type="EMBL" id="KV017293">
    <property type="protein sequence ID" value="KZV18636.1"/>
    <property type="molecule type" value="Genomic_DNA"/>
</dbReference>
<dbReference type="OrthoDB" id="647907at2759"/>
<dbReference type="PANTHER" id="PTHR31050:SF3">
    <property type="entry name" value="OS08G0412800 PROTEIN"/>
    <property type="match status" value="1"/>
</dbReference>
<gene>
    <name evidence="1" type="ORF">F511_03530</name>
</gene>